<dbReference type="EMBL" id="JBHTCF010000008">
    <property type="protein sequence ID" value="MFC7306542.1"/>
    <property type="molecule type" value="Genomic_DNA"/>
</dbReference>
<protein>
    <submittedName>
        <fullName evidence="4">ATP-binding protein</fullName>
    </submittedName>
</protein>
<dbReference type="Gene3D" id="3.30.565.10">
    <property type="entry name" value="Histidine kinase-like ATPase, C-terminal domain"/>
    <property type="match status" value="1"/>
</dbReference>
<feature type="region of interest" description="Disordered" evidence="2">
    <location>
        <begin position="95"/>
        <end position="116"/>
    </location>
</feature>
<organism evidence="4 5">
    <name type="scientific">Streptomyces monticola</name>
    <dbReference type="NCBI Taxonomy" id="2666263"/>
    <lineage>
        <taxon>Bacteria</taxon>
        <taxon>Bacillati</taxon>
        <taxon>Actinomycetota</taxon>
        <taxon>Actinomycetes</taxon>
        <taxon>Kitasatosporales</taxon>
        <taxon>Streptomycetaceae</taxon>
        <taxon>Streptomyces</taxon>
    </lineage>
</organism>
<gene>
    <name evidence="4" type="ORF">ACFQVC_20230</name>
</gene>
<dbReference type="CDD" id="cd16936">
    <property type="entry name" value="HATPase_RsbW-like"/>
    <property type="match status" value="1"/>
</dbReference>
<feature type="domain" description="Histidine kinase/HSP90-like ATPase" evidence="3">
    <location>
        <begin position="27"/>
        <end position="139"/>
    </location>
</feature>
<reference evidence="5" key="1">
    <citation type="journal article" date="2019" name="Int. J. Syst. Evol. Microbiol.">
        <title>The Global Catalogue of Microorganisms (GCM) 10K type strain sequencing project: providing services to taxonomists for standard genome sequencing and annotation.</title>
        <authorList>
            <consortium name="The Broad Institute Genomics Platform"/>
            <consortium name="The Broad Institute Genome Sequencing Center for Infectious Disease"/>
            <person name="Wu L."/>
            <person name="Ma J."/>
        </authorList>
    </citation>
    <scope>NUCLEOTIDE SEQUENCE [LARGE SCALE GENOMIC DNA]</scope>
    <source>
        <strain evidence="5">SYNS20</strain>
    </source>
</reference>
<evidence type="ECO:0000259" key="3">
    <source>
        <dbReference type="Pfam" id="PF13581"/>
    </source>
</evidence>
<dbReference type="InterPro" id="IPR003594">
    <property type="entry name" value="HATPase_dom"/>
</dbReference>
<comment type="caution">
    <text evidence="4">The sequence shown here is derived from an EMBL/GenBank/DDBJ whole genome shotgun (WGS) entry which is preliminary data.</text>
</comment>
<keyword evidence="1" id="KW-0723">Serine/threonine-protein kinase</keyword>
<evidence type="ECO:0000256" key="2">
    <source>
        <dbReference type="SAM" id="MobiDB-lite"/>
    </source>
</evidence>
<dbReference type="InterPro" id="IPR050267">
    <property type="entry name" value="Anti-sigma-factor_SerPK"/>
</dbReference>
<dbReference type="PANTHER" id="PTHR35526:SF3">
    <property type="entry name" value="ANTI-SIGMA-F FACTOR RSBW"/>
    <property type="match status" value="1"/>
</dbReference>
<dbReference type="GO" id="GO:0005524">
    <property type="term" value="F:ATP binding"/>
    <property type="evidence" value="ECO:0007669"/>
    <property type="project" value="UniProtKB-KW"/>
</dbReference>
<evidence type="ECO:0000256" key="1">
    <source>
        <dbReference type="ARBA" id="ARBA00022527"/>
    </source>
</evidence>
<keyword evidence="5" id="KW-1185">Reference proteome</keyword>
<sequence length="164" mass="17242">MALGKTQTAQPPAGAPFGDHRCRFELTAHPDAVSRARRLTREHLSARDVCADTCDTAALVVSELVTNAIVHTVSRRIVCDLTDDPAGDTVRIAVRDEGPGEGRRHPHPARAGDEDHGRGLLLVSAVSSAWGTQEEELGLLVWAVLPRATEEAGAAEAGAAEAAA</sequence>
<keyword evidence="4" id="KW-0067">ATP-binding</keyword>
<name>A0ABW2JLG3_9ACTN</name>
<evidence type="ECO:0000313" key="5">
    <source>
        <dbReference type="Proteomes" id="UP001596523"/>
    </source>
</evidence>
<dbReference type="RefSeq" id="WP_381831927.1">
    <property type="nucleotide sequence ID" value="NZ_JBHTCF010000008.1"/>
</dbReference>
<keyword evidence="1" id="KW-0808">Transferase</keyword>
<dbReference type="Pfam" id="PF13581">
    <property type="entry name" value="HATPase_c_2"/>
    <property type="match status" value="1"/>
</dbReference>
<dbReference type="SUPFAM" id="SSF55874">
    <property type="entry name" value="ATPase domain of HSP90 chaperone/DNA topoisomerase II/histidine kinase"/>
    <property type="match status" value="1"/>
</dbReference>
<keyword evidence="1" id="KW-0418">Kinase</keyword>
<proteinExistence type="predicted"/>
<dbReference type="PANTHER" id="PTHR35526">
    <property type="entry name" value="ANTI-SIGMA-F FACTOR RSBW-RELATED"/>
    <property type="match status" value="1"/>
</dbReference>
<dbReference type="Proteomes" id="UP001596523">
    <property type="component" value="Unassembled WGS sequence"/>
</dbReference>
<keyword evidence="4" id="KW-0547">Nucleotide-binding</keyword>
<accession>A0ABW2JLG3</accession>
<dbReference type="InterPro" id="IPR036890">
    <property type="entry name" value="HATPase_C_sf"/>
</dbReference>
<evidence type="ECO:0000313" key="4">
    <source>
        <dbReference type="EMBL" id="MFC7306542.1"/>
    </source>
</evidence>